<dbReference type="PROSITE" id="PS00380">
    <property type="entry name" value="RHODANESE_1"/>
    <property type="match status" value="1"/>
</dbReference>
<dbReference type="GO" id="GO:0004792">
    <property type="term" value="F:thiosulfate-cyanide sulfurtransferase activity"/>
    <property type="evidence" value="ECO:0007669"/>
    <property type="project" value="InterPro"/>
</dbReference>
<organism evidence="4 6">
    <name type="scientific">Thauera aminoaromatica</name>
    <dbReference type="NCBI Taxonomy" id="164330"/>
    <lineage>
        <taxon>Bacteria</taxon>
        <taxon>Pseudomonadati</taxon>
        <taxon>Pseudomonadota</taxon>
        <taxon>Betaproteobacteria</taxon>
        <taxon>Rhodocyclales</taxon>
        <taxon>Zoogloeaceae</taxon>
        <taxon>Thauera</taxon>
    </lineage>
</organism>
<dbReference type="PROSITE" id="PS50206">
    <property type="entry name" value="RHODANESE_3"/>
    <property type="match status" value="2"/>
</dbReference>
<dbReference type="InterPro" id="IPR036873">
    <property type="entry name" value="Rhodanese-like_dom_sf"/>
</dbReference>
<dbReference type="InterPro" id="IPR045078">
    <property type="entry name" value="TST/MPST-like"/>
</dbReference>
<evidence type="ECO:0000313" key="7">
    <source>
        <dbReference type="Proteomes" id="UP000321192"/>
    </source>
</evidence>
<keyword evidence="1 5" id="KW-0808">Transferase</keyword>
<keyword evidence="2" id="KW-0677">Repeat</keyword>
<dbReference type="STRING" id="85643.Tmz1t_1239"/>
<dbReference type="RefSeq" id="WP_004317051.1">
    <property type="nucleotide sequence ID" value="NC_011662.2"/>
</dbReference>
<dbReference type="EMBL" id="CP001281">
    <property type="protein sequence ID" value="ACK53998.1"/>
    <property type="molecule type" value="Genomic_DNA"/>
</dbReference>
<dbReference type="Gene3D" id="3.40.250.10">
    <property type="entry name" value="Rhodanese-like domain"/>
    <property type="match status" value="2"/>
</dbReference>
<evidence type="ECO:0000256" key="1">
    <source>
        <dbReference type="ARBA" id="ARBA00022679"/>
    </source>
</evidence>
<dbReference type="KEGG" id="tmz:Tmz1t_1239"/>
<dbReference type="EMBL" id="SSFD01000040">
    <property type="protein sequence ID" value="TXH91158.1"/>
    <property type="molecule type" value="Genomic_DNA"/>
</dbReference>
<accession>C4ZLU3</accession>
<reference evidence="5 7" key="3">
    <citation type="submission" date="2018-09" db="EMBL/GenBank/DDBJ databases">
        <title>Metagenome Assembled Genomes from an Advanced Water Purification Facility.</title>
        <authorList>
            <person name="Stamps B.W."/>
            <person name="Spear J.R."/>
        </authorList>
    </citation>
    <scope>NUCLEOTIDE SEQUENCE [LARGE SCALE GENOMIC DNA]</scope>
    <source>
        <strain evidence="5">Bin_27_1</strain>
    </source>
</reference>
<protein>
    <submittedName>
        <fullName evidence="4">Rhodanese domain protein</fullName>
    </submittedName>
    <submittedName>
        <fullName evidence="5">Sulfurtransferase</fullName>
    </submittedName>
</protein>
<dbReference type="CDD" id="cd01448">
    <property type="entry name" value="TST_Repeat_1"/>
    <property type="match status" value="1"/>
</dbReference>
<evidence type="ECO:0000313" key="6">
    <source>
        <dbReference type="Proteomes" id="UP000002186"/>
    </source>
</evidence>
<evidence type="ECO:0000259" key="3">
    <source>
        <dbReference type="PROSITE" id="PS50206"/>
    </source>
</evidence>
<dbReference type="PANTHER" id="PTHR11364:SF27">
    <property type="entry name" value="SULFURTRANSFERASE"/>
    <property type="match status" value="1"/>
</dbReference>
<evidence type="ECO:0000313" key="4">
    <source>
        <dbReference type="EMBL" id="ACK53998.1"/>
    </source>
</evidence>
<dbReference type="AlphaFoldDB" id="C4ZLU3"/>
<dbReference type="PANTHER" id="PTHR11364">
    <property type="entry name" value="THIOSULFATE SULFERTANSFERASE"/>
    <property type="match status" value="1"/>
</dbReference>
<dbReference type="Proteomes" id="UP000002186">
    <property type="component" value="Chromosome"/>
</dbReference>
<dbReference type="eggNOG" id="COG2897">
    <property type="taxonomic scope" value="Bacteria"/>
</dbReference>
<proteinExistence type="predicted"/>
<evidence type="ECO:0000256" key="2">
    <source>
        <dbReference type="ARBA" id="ARBA00022737"/>
    </source>
</evidence>
<dbReference type="HOGENOM" id="CLU_031618_0_0_4"/>
<dbReference type="InterPro" id="IPR001763">
    <property type="entry name" value="Rhodanese-like_dom"/>
</dbReference>
<accession>A0A5C7T4G9</accession>
<dbReference type="InterPro" id="IPR001307">
    <property type="entry name" value="Thiosulphate_STrfase_CS"/>
</dbReference>
<evidence type="ECO:0000313" key="5">
    <source>
        <dbReference type="EMBL" id="TXH91158.1"/>
    </source>
</evidence>
<dbReference type="Pfam" id="PF00581">
    <property type="entry name" value="Rhodanese"/>
    <property type="match status" value="2"/>
</dbReference>
<dbReference type="CDD" id="cd01449">
    <property type="entry name" value="TST_Repeat_2"/>
    <property type="match status" value="1"/>
</dbReference>
<reference evidence="6" key="1">
    <citation type="submission" date="2009-05" db="EMBL/GenBank/DDBJ databases">
        <title>Complete sequence of chromosome of Thauera sp. MZ1T.</title>
        <authorList>
            <consortium name="US DOE Joint Genome Institute"/>
            <person name="Lucas S."/>
            <person name="Copeland A."/>
            <person name="Lapidus A."/>
            <person name="Glavina del Rio T."/>
            <person name="Dalin E."/>
            <person name="Tice H."/>
            <person name="Bruce D."/>
            <person name="Goodwin L."/>
            <person name="Pitluck S."/>
            <person name="Sims D."/>
            <person name="Brettin T."/>
            <person name="Detter J.C."/>
            <person name="Han C."/>
            <person name="Larimer F."/>
            <person name="Land M."/>
            <person name="Hauser L."/>
            <person name="Kyrpides N."/>
            <person name="Mikhailova N."/>
            <person name="Sayler G.S."/>
        </authorList>
    </citation>
    <scope>NUCLEOTIDE SEQUENCE [LARGE SCALE GENOMIC DNA]</scope>
    <source>
        <strain evidence="6">MZ1T</strain>
    </source>
</reference>
<keyword evidence="6" id="KW-1185">Reference proteome</keyword>
<dbReference type="SUPFAM" id="SSF52821">
    <property type="entry name" value="Rhodanese/Cell cycle control phosphatase"/>
    <property type="match status" value="2"/>
</dbReference>
<dbReference type="SMART" id="SM00450">
    <property type="entry name" value="RHOD"/>
    <property type="match status" value="2"/>
</dbReference>
<reference evidence="4 6" key="2">
    <citation type="journal article" date="2012" name="Stand. Genomic Sci.">
        <title>Complete genome sequence of Thauera aminoaromatica strain MZ1T.</title>
        <authorList>
            <person name="Jiang K."/>
            <person name="Sanseverino J."/>
            <person name="Chauhan A."/>
            <person name="Lucas S."/>
            <person name="Copeland A."/>
            <person name="Lapidus A."/>
            <person name="Del Rio T.G."/>
            <person name="Dalin E."/>
            <person name="Tice H."/>
            <person name="Bruce D."/>
            <person name="Goodwin L."/>
            <person name="Pitluck S."/>
            <person name="Sims D."/>
            <person name="Brettin T."/>
            <person name="Detter J.C."/>
            <person name="Han C."/>
            <person name="Chang Y.J."/>
            <person name="Larimer F."/>
            <person name="Land M."/>
            <person name="Hauser L."/>
            <person name="Kyrpides N.C."/>
            <person name="Mikhailova N."/>
            <person name="Moser S."/>
            <person name="Jegier P."/>
            <person name="Close D."/>
            <person name="Debruyn J.M."/>
            <person name="Wang Y."/>
            <person name="Layton A.C."/>
            <person name="Allen M.S."/>
            <person name="Sayler G.S."/>
        </authorList>
    </citation>
    <scope>NUCLEOTIDE SEQUENCE [LARGE SCALE GENOMIC DNA]</scope>
    <source>
        <strain evidence="4 6">MZ1T</strain>
    </source>
</reference>
<dbReference type="OrthoDB" id="9781034at2"/>
<gene>
    <name evidence="4" type="ordered locus">Tmz1t_1239</name>
    <name evidence="5" type="ORF">E6Q80_02915</name>
</gene>
<feature type="domain" description="Rhodanese" evidence="3">
    <location>
        <begin position="167"/>
        <end position="280"/>
    </location>
</feature>
<feature type="domain" description="Rhodanese" evidence="3">
    <location>
        <begin position="19"/>
        <end position="138"/>
    </location>
</feature>
<dbReference type="Proteomes" id="UP000321192">
    <property type="component" value="Unassembled WGS sequence"/>
</dbReference>
<sequence>MNASYATLIGAIDLAQHLRDADWVVFDCRADLVDPVFGQRAYDVAHVPGAFFIDLETGLSGPKTGRNGRHPLPDPASLAARLAACGVGNHSQVVAYDDAGGMFAARLWWMLRWLGHHRVAVLDGGLQAWMAAGLALDDEPPRARPATYTLALRPDRVDTQYVQQHLGRRDMLLLDARSPDRFRGENEVLDPVGGHIPGARNRFFRDNLDARGCFKQASVLREEFASLLGAYTPRQVVHQCGSGVTACVNLLAMEAAGLTGSRLYAGSWSEWCADPTRPMARGPA</sequence>
<name>C4ZLU3_THASP</name>